<evidence type="ECO:0000313" key="2">
    <source>
        <dbReference type="Proteomes" id="UP000295554"/>
    </source>
</evidence>
<reference evidence="1 2" key="1">
    <citation type="submission" date="2019-03" db="EMBL/GenBank/DDBJ databases">
        <title>Seongchinamella monodicae gen. nov., sp. nov., a novel member of the Gammaproteobacteria isolated from a tidal mudflat of beach.</title>
        <authorList>
            <person name="Yang H.G."/>
            <person name="Kang J.W."/>
            <person name="Lee S.D."/>
        </authorList>
    </citation>
    <scope>NUCLEOTIDE SEQUENCE [LARGE SCALE GENOMIC DNA]</scope>
    <source>
        <strain evidence="1 2">GH4-78</strain>
    </source>
</reference>
<accession>A0A4R5LWF0</accession>
<dbReference type="OrthoDB" id="5731249at2"/>
<dbReference type="RefSeq" id="WP_133210615.1">
    <property type="nucleotide sequence ID" value="NZ_SMSE01000001.1"/>
</dbReference>
<dbReference type="EMBL" id="SMSE01000001">
    <property type="protein sequence ID" value="TDG15804.1"/>
    <property type="molecule type" value="Genomic_DNA"/>
</dbReference>
<sequence length="210" mass="23592">MTTTEIKETIHAALEQEAQTGEFRHSLEARLPELRQKLLLPEPSPVDALMAFVVSYAGSVPGSISLVTAVSKRLQFFDYAAPFLHMAEDYFLRPPEILPGDGGLEALLDEAFLAHRLLEEVNDHHIRHLQRPLLPLDMTEANLIVHYLLGDKLATQLEQLVQFTASHLLEREHVWEKVKALQGIEPAPGELICTGTLVQADQQIRLRLGR</sequence>
<organism evidence="1 2">
    <name type="scientific">Seongchinamella unica</name>
    <dbReference type="NCBI Taxonomy" id="2547392"/>
    <lineage>
        <taxon>Bacteria</taxon>
        <taxon>Pseudomonadati</taxon>
        <taxon>Pseudomonadota</taxon>
        <taxon>Gammaproteobacteria</taxon>
        <taxon>Cellvibrionales</taxon>
        <taxon>Halieaceae</taxon>
        <taxon>Seongchinamella</taxon>
    </lineage>
</organism>
<dbReference type="Proteomes" id="UP000295554">
    <property type="component" value="Unassembled WGS sequence"/>
</dbReference>
<gene>
    <name evidence="1" type="ORF">E2F43_06145</name>
</gene>
<comment type="caution">
    <text evidence="1">The sequence shown here is derived from an EMBL/GenBank/DDBJ whole genome shotgun (WGS) entry which is preliminary data.</text>
</comment>
<dbReference type="AlphaFoldDB" id="A0A4R5LWF0"/>
<proteinExistence type="predicted"/>
<name>A0A4R5LWF0_9GAMM</name>
<protein>
    <submittedName>
        <fullName evidence="1">Uncharacterized protein</fullName>
    </submittedName>
</protein>
<evidence type="ECO:0000313" key="1">
    <source>
        <dbReference type="EMBL" id="TDG15804.1"/>
    </source>
</evidence>
<keyword evidence="2" id="KW-1185">Reference proteome</keyword>